<evidence type="ECO:0000256" key="2">
    <source>
        <dbReference type="ARBA" id="ARBA00010168"/>
    </source>
</evidence>
<keyword evidence="8" id="KW-0694">RNA-binding</keyword>
<name>A0AB34J234_PRYPA</name>
<dbReference type="PANTHER" id="PTHR12439">
    <property type="entry name" value="PLACENTAL PROTEIN 11-RELATED"/>
    <property type="match status" value="1"/>
</dbReference>
<evidence type="ECO:0000256" key="8">
    <source>
        <dbReference type="ARBA" id="ARBA00022884"/>
    </source>
</evidence>
<comment type="cofactor">
    <cofactor evidence="1">
        <name>Mn(2+)</name>
        <dbReference type="ChEBI" id="CHEBI:29035"/>
    </cofactor>
</comment>
<protein>
    <recommendedName>
        <fullName evidence="12">EndoU domain-containing protein</fullName>
    </recommendedName>
</protein>
<evidence type="ECO:0000256" key="11">
    <source>
        <dbReference type="SAM" id="SignalP"/>
    </source>
</evidence>
<proteinExistence type="inferred from homology"/>
<evidence type="ECO:0000256" key="5">
    <source>
        <dbReference type="ARBA" id="ARBA00022723"/>
    </source>
</evidence>
<gene>
    <name evidence="13" type="ORF">AB1Y20_006357</name>
</gene>
<dbReference type="AlphaFoldDB" id="A0AB34J234"/>
<comment type="similarity">
    <text evidence="2">Belongs to the ENDOU family.</text>
</comment>
<dbReference type="GO" id="GO:0004521">
    <property type="term" value="F:RNA endonuclease activity"/>
    <property type="evidence" value="ECO:0007669"/>
    <property type="project" value="InterPro"/>
</dbReference>
<feature type="chain" id="PRO_5044286867" description="EndoU domain-containing protein" evidence="11">
    <location>
        <begin position="19"/>
        <end position="400"/>
    </location>
</feature>
<dbReference type="InterPro" id="IPR018998">
    <property type="entry name" value="EndoU_C"/>
</dbReference>
<evidence type="ECO:0000313" key="13">
    <source>
        <dbReference type="EMBL" id="KAL1511563.1"/>
    </source>
</evidence>
<keyword evidence="4" id="KW-0540">Nuclease</keyword>
<evidence type="ECO:0000256" key="1">
    <source>
        <dbReference type="ARBA" id="ARBA00001936"/>
    </source>
</evidence>
<dbReference type="GO" id="GO:0016787">
    <property type="term" value="F:hydrolase activity"/>
    <property type="evidence" value="ECO:0007669"/>
    <property type="project" value="UniProtKB-KW"/>
</dbReference>
<keyword evidence="14" id="KW-1185">Reference proteome</keyword>
<keyword evidence="11" id="KW-0732">Signal</keyword>
<keyword evidence="9" id="KW-0464">Manganese</keyword>
<dbReference type="InterPro" id="IPR039787">
    <property type="entry name" value="ENDOU"/>
</dbReference>
<feature type="signal peptide" evidence="11">
    <location>
        <begin position="1"/>
        <end position="18"/>
    </location>
</feature>
<accession>A0AB34J234</accession>
<keyword evidence="7" id="KW-0378">Hydrolase</keyword>
<evidence type="ECO:0000256" key="7">
    <source>
        <dbReference type="ARBA" id="ARBA00022801"/>
    </source>
</evidence>
<dbReference type="PANTHER" id="PTHR12439:SF11">
    <property type="entry name" value="URIDYLATE-SPECIFIC ENDORIBONUCLEASE"/>
    <property type="match status" value="1"/>
</dbReference>
<evidence type="ECO:0000256" key="6">
    <source>
        <dbReference type="ARBA" id="ARBA00022759"/>
    </source>
</evidence>
<reference evidence="13 14" key="1">
    <citation type="journal article" date="2024" name="Science">
        <title>Giant polyketide synthase enzymes in the biosynthesis of giant marine polyether toxins.</title>
        <authorList>
            <person name="Fallon T.R."/>
            <person name="Shende V.V."/>
            <person name="Wierzbicki I.H."/>
            <person name="Pendleton A.L."/>
            <person name="Watervoot N.F."/>
            <person name="Auber R.P."/>
            <person name="Gonzalez D.J."/>
            <person name="Wisecaver J.H."/>
            <person name="Moore B.S."/>
        </authorList>
    </citation>
    <scope>NUCLEOTIDE SEQUENCE [LARGE SCALE GENOMIC DNA]</scope>
    <source>
        <strain evidence="13 14">12B1</strain>
    </source>
</reference>
<dbReference type="SUPFAM" id="SSF142877">
    <property type="entry name" value="EndoU-like"/>
    <property type="match status" value="1"/>
</dbReference>
<dbReference type="GO" id="GO:0003723">
    <property type="term" value="F:RNA binding"/>
    <property type="evidence" value="ECO:0007669"/>
    <property type="project" value="UniProtKB-KW"/>
</dbReference>
<dbReference type="Pfam" id="PF09412">
    <property type="entry name" value="XendoU"/>
    <property type="match status" value="1"/>
</dbReference>
<sequence length="400" mass="44028">MAALPAFIRLAIAKLAAAEESLCDDDPQTDYAELLVFARGFSQHLKSVGAAAAPELKAAISASLAPVWDVRADVAGPELSVDALRRALETLLADVLPAEDPPAEPVDESIAPAGLAEMSLPAAVAYMWEVLDKGHRLEWGEGFTLDLQRRGTFGADACAAPMFSWVNKEHAFWTAKTTTSFVALLDNYERETGVAEVTTSEEKRELAEFLEALTSTDVMRFAFAFLKEKGKDPRCASLRTKSDFKNLLYDLWFAPYRRYRANDSSGFEHVFVGEVKRGKVIGLHNWVQFYLEELKGNIDYLGWTGRQDGDYSDDVNIVSVKFAWDDGDGVGSAEEKPMSTLLCGSTVEFEMAALTLAFLAGNQEGDNKLQLGSERLNIKCYPQQVKYGGPKIGTAYFEID</sequence>
<dbReference type="EMBL" id="JBGBPQ010000014">
    <property type="protein sequence ID" value="KAL1511563.1"/>
    <property type="molecule type" value="Genomic_DNA"/>
</dbReference>
<evidence type="ECO:0000256" key="10">
    <source>
        <dbReference type="ARBA" id="ARBA00023239"/>
    </source>
</evidence>
<evidence type="ECO:0000256" key="9">
    <source>
        <dbReference type="ARBA" id="ARBA00023211"/>
    </source>
</evidence>
<dbReference type="GO" id="GO:0016829">
    <property type="term" value="F:lyase activity"/>
    <property type="evidence" value="ECO:0007669"/>
    <property type="project" value="UniProtKB-KW"/>
</dbReference>
<keyword evidence="5" id="KW-0479">Metal-binding</keyword>
<evidence type="ECO:0000256" key="3">
    <source>
        <dbReference type="ARBA" id="ARBA00011245"/>
    </source>
</evidence>
<keyword evidence="10" id="KW-0456">Lyase</keyword>
<organism evidence="13 14">
    <name type="scientific">Prymnesium parvum</name>
    <name type="common">Toxic golden alga</name>
    <dbReference type="NCBI Taxonomy" id="97485"/>
    <lineage>
        <taxon>Eukaryota</taxon>
        <taxon>Haptista</taxon>
        <taxon>Haptophyta</taxon>
        <taxon>Prymnesiophyceae</taxon>
        <taxon>Prymnesiales</taxon>
        <taxon>Prymnesiaceae</taxon>
        <taxon>Prymnesium</taxon>
    </lineage>
</organism>
<comment type="subunit">
    <text evidence="3">Monomer.</text>
</comment>
<comment type="caution">
    <text evidence="13">The sequence shown here is derived from an EMBL/GenBank/DDBJ whole genome shotgun (WGS) entry which is preliminary data.</text>
</comment>
<evidence type="ECO:0000256" key="4">
    <source>
        <dbReference type="ARBA" id="ARBA00022722"/>
    </source>
</evidence>
<dbReference type="CDD" id="cd21159">
    <property type="entry name" value="XendoU"/>
    <property type="match status" value="1"/>
</dbReference>
<evidence type="ECO:0000313" key="14">
    <source>
        <dbReference type="Proteomes" id="UP001515480"/>
    </source>
</evidence>
<dbReference type="GO" id="GO:0046872">
    <property type="term" value="F:metal ion binding"/>
    <property type="evidence" value="ECO:0007669"/>
    <property type="project" value="UniProtKB-KW"/>
</dbReference>
<keyword evidence="6" id="KW-0255">Endonuclease</keyword>
<dbReference type="PROSITE" id="PS51959">
    <property type="entry name" value="ENDOU"/>
    <property type="match status" value="1"/>
</dbReference>
<evidence type="ECO:0000259" key="12">
    <source>
        <dbReference type="PROSITE" id="PS51959"/>
    </source>
</evidence>
<dbReference type="InterPro" id="IPR037227">
    <property type="entry name" value="EndoU-like"/>
</dbReference>
<feature type="domain" description="EndoU" evidence="12">
    <location>
        <begin position="116"/>
        <end position="400"/>
    </location>
</feature>
<dbReference type="Proteomes" id="UP001515480">
    <property type="component" value="Unassembled WGS sequence"/>
</dbReference>